<dbReference type="GO" id="GO:0016787">
    <property type="term" value="F:hydrolase activity"/>
    <property type="evidence" value="ECO:0007669"/>
    <property type="project" value="UniProtKB-KW"/>
</dbReference>
<dbReference type="EMBL" id="BAAAQN010000024">
    <property type="protein sequence ID" value="GAA2037071.1"/>
    <property type="molecule type" value="Genomic_DNA"/>
</dbReference>
<dbReference type="PANTHER" id="PTHR43540">
    <property type="entry name" value="PEROXYUREIDOACRYLATE/UREIDOACRYLATE AMIDOHYDROLASE-RELATED"/>
    <property type="match status" value="1"/>
</dbReference>
<reference evidence="4 5" key="1">
    <citation type="journal article" date="2019" name="Int. J. Syst. Evol. Microbiol.">
        <title>The Global Catalogue of Microorganisms (GCM) 10K type strain sequencing project: providing services to taxonomists for standard genome sequencing and annotation.</title>
        <authorList>
            <consortium name="The Broad Institute Genomics Platform"/>
            <consortium name="The Broad Institute Genome Sequencing Center for Infectious Disease"/>
            <person name="Wu L."/>
            <person name="Ma J."/>
        </authorList>
    </citation>
    <scope>NUCLEOTIDE SEQUENCE [LARGE SCALE GENOMIC DNA]</scope>
    <source>
        <strain evidence="4 5">JCM 16014</strain>
    </source>
</reference>
<organism evidence="4 5">
    <name type="scientific">Catenulispora yoronensis</name>
    <dbReference type="NCBI Taxonomy" id="450799"/>
    <lineage>
        <taxon>Bacteria</taxon>
        <taxon>Bacillati</taxon>
        <taxon>Actinomycetota</taxon>
        <taxon>Actinomycetes</taxon>
        <taxon>Catenulisporales</taxon>
        <taxon>Catenulisporaceae</taxon>
        <taxon>Catenulispora</taxon>
    </lineage>
</organism>
<dbReference type="InterPro" id="IPR050272">
    <property type="entry name" value="Isochorismatase-like_hydrls"/>
</dbReference>
<protein>
    <submittedName>
        <fullName evidence="4">Hydrolase</fullName>
    </submittedName>
</protein>
<dbReference type="InterPro" id="IPR000868">
    <property type="entry name" value="Isochorismatase-like_dom"/>
</dbReference>
<feature type="region of interest" description="Disordered" evidence="2">
    <location>
        <begin position="74"/>
        <end position="95"/>
    </location>
</feature>
<evidence type="ECO:0000313" key="5">
    <source>
        <dbReference type="Proteomes" id="UP001500751"/>
    </source>
</evidence>
<evidence type="ECO:0000259" key="3">
    <source>
        <dbReference type="Pfam" id="PF00857"/>
    </source>
</evidence>
<comment type="caution">
    <text evidence="4">The sequence shown here is derived from an EMBL/GenBank/DDBJ whole genome shotgun (WGS) entry which is preliminary data.</text>
</comment>
<dbReference type="Gene3D" id="3.40.50.850">
    <property type="entry name" value="Isochorismatase-like"/>
    <property type="match status" value="1"/>
</dbReference>
<feature type="compositionally biased region" description="Basic and acidic residues" evidence="2">
    <location>
        <begin position="74"/>
        <end position="84"/>
    </location>
</feature>
<dbReference type="Pfam" id="PF00857">
    <property type="entry name" value="Isochorismatase"/>
    <property type="match status" value="1"/>
</dbReference>
<proteinExistence type="predicted"/>
<keyword evidence="5" id="KW-1185">Reference proteome</keyword>
<sequence length="213" mass="22980">MFVLANMPLSPLDPKAALVLIDLQRGIVLPPSVPYSGLEVVARCRELAAAFRAAHLPVVLVNVSFSPDFADLPKGRDEESLAEKAEEEGDAELPPPGYDAIVDEFDAQPTDLRATKHQWGAFHGTDLDTQLRRRGVTQIVLAGITTSRGVDTTGREAFAHNYSVAYVVDAMADRDLVDHDHVIARVFPQIGERTTAAEVIGQLTARADGKGGD</sequence>
<accession>A0ABN2UGE3</accession>
<dbReference type="SUPFAM" id="SSF52499">
    <property type="entry name" value="Isochorismatase-like hydrolases"/>
    <property type="match status" value="1"/>
</dbReference>
<keyword evidence="1 4" id="KW-0378">Hydrolase</keyword>
<dbReference type="PANTHER" id="PTHR43540:SF7">
    <property type="entry name" value="ISOCHORISMATASE FAMILY PROTEIN YECD"/>
    <property type="match status" value="1"/>
</dbReference>
<evidence type="ECO:0000256" key="1">
    <source>
        <dbReference type="ARBA" id="ARBA00022801"/>
    </source>
</evidence>
<evidence type="ECO:0000256" key="2">
    <source>
        <dbReference type="SAM" id="MobiDB-lite"/>
    </source>
</evidence>
<dbReference type="CDD" id="cd00431">
    <property type="entry name" value="cysteine_hydrolases"/>
    <property type="match status" value="1"/>
</dbReference>
<feature type="domain" description="Isochorismatase-like" evidence="3">
    <location>
        <begin position="16"/>
        <end position="198"/>
    </location>
</feature>
<name>A0ABN2UGE3_9ACTN</name>
<evidence type="ECO:0000313" key="4">
    <source>
        <dbReference type="EMBL" id="GAA2037071.1"/>
    </source>
</evidence>
<dbReference type="InterPro" id="IPR036380">
    <property type="entry name" value="Isochorismatase-like_sf"/>
</dbReference>
<dbReference type="Proteomes" id="UP001500751">
    <property type="component" value="Unassembled WGS sequence"/>
</dbReference>
<gene>
    <name evidence="4" type="ORF">GCM10009839_42810</name>
</gene>
<dbReference type="RefSeq" id="WP_344667398.1">
    <property type="nucleotide sequence ID" value="NZ_BAAAQN010000024.1"/>
</dbReference>